<dbReference type="GO" id="GO:0006888">
    <property type="term" value="P:endoplasmic reticulum to Golgi vesicle-mediated transport"/>
    <property type="evidence" value="ECO:0007669"/>
    <property type="project" value="InterPro"/>
</dbReference>
<evidence type="ECO:0000256" key="1">
    <source>
        <dbReference type="ARBA" id="ARBA00004141"/>
    </source>
</evidence>
<keyword evidence="9" id="KW-1185">Reference proteome</keyword>
<evidence type="ECO:0000313" key="8">
    <source>
        <dbReference type="EMBL" id="EWM26791.1"/>
    </source>
</evidence>
<feature type="transmembrane region" description="Helical" evidence="6">
    <location>
        <begin position="204"/>
        <end position="224"/>
    </location>
</feature>
<evidence type="ECO:0000256" key="3">
    <source>
        <dbReference type="ARBA" id="ARBA00022692"/>
    </source>
</evidence>
<organism evidence="8 9">
    <name type="scientific">Nannochloropsis gaditana</name>
    <dbReference type="NCBI Taxonomy" id="72520"/>
    <lineage>
        <taxon>Eukaryota</taxon>
        <taxon>Sar</taxon>
        <taxon>Stramenopiles</taxon>
        <taxon>Ochrophyta</taxon>
        <taxon>Eustigmatophyceae</taxon>
        <taxon>Eustigmatales</taxon>
        <taxon>Monodopsidaceae</taxon>
        <taxon>Nannochloropsis</taxon>
    </lineage>
</organism>
<dbReference type="GO" id="GO:0000139">
    <property type="term" value="C:Golgi membrane"/>
    <property type="evidence" value="ECO:0007669"/>
    <property type="project" value="UniProtKB-SubCell"/>
</dbReference>
<evidence type="ECO:0000256" key="2">
    <source>
        <dbReference type="ARBA" id="ARBA00010596"/>
    </source>
</evidence>
<feature type="transmembrane region" description="Helical" evidence="6">
    <location>
        <begin position="124"/>
        <end position="142"/>
    </location>
</feature>
<dbReference type="InterPro" id="IPR045231">
    <property type="entry name" value="Yip1/4-like"/>
</dbReference>
<feature type="domain" description="Yip1" evidence="7">
    <location>
        <begin position="110"/>
        <end position="251"/>
    </location>
</feature>
<evidence type="ECO:0000259" key="7">
    <source>
        <dbReference type="Pfam" id="PF04893"/>
    </source>
</evidence>
<dbReference type="Proteomes" id="UP000019335">
    <property type="component" value="Chromosome 8"/>
</dbReference>
<keyword evidence="5 6" id="KW-0472">Membrane</keyword>
<comment type="similarity">
    <text evidence="2 6">Belongs to the YIP1 family.</text>
</comment>
<comment type="subcellular location">
    <subcellularLocation>
        <location evidence="6">Golgi apparatus membrane</location>
        <topology evidence="6">Multi-pass membrane protein</topology>
    </subcellularLocation>
    <subcellularLocation>
        <location evidence="1">Membrane</location>
        <topology evidence="1">Multi-pass membrane protein</topology>
    </subcellularLocation>
</comment>
<proteinExistence type="inferred from homology"/>
<protein>
    <recommendedName>
        <fullName evidence="6">Protein YIPF</fullName>
    </recommendedName>
</protein>
<comment type="caution">
    <text evidence="8">The sequence shown here is derived from an EMBL/GenBank/DDBJ whole genome shotgun (WGS) entry which is preliminary data.</text>
</comment>
<name>W7U1N9_9STRA</name>
<dbReference type="OrthoDB" id="440385at2759"/>
<dbReference type="GO" id="GO:0048280">
    <property type="term" value="P:vesicle fusion with Golgi apparatus"/>
    <property type="evidence" value="ECO:0007669"/>
    <property type="project" value="TreeGrafter"/>
</dbReference>
<evidence type="ECO:0000256" key="4">
    <source>
        <dbReference type="ARBA" id="ARBA00022989"/>
    </source>
</evidence>
<keyword evidence="3 6" id="KW-0812">Transmembrane</keyword>
<dbReference type="AlphaFoldDB" id="W7U1N9"/>
<sequence>MASYGHHQPQQWYAGGPSSFDTRAGAMAGAPGGSYPAPGMSGAGTVPGSNYLAQGVSGGSTMVNGGGGQWGGSMDSGGGEEDYSMEPPLLVELGINFQHIWEKTKTVLMPLGSMDEHIMDDADLAGPLFFLLSFGIFLLMTGKVHFGYIYGFGVSGCIAMYLVLNLLSPKDIDVWRVCSILGYGLLPVIGLAFLGIAVSLKGGVGQGLATLTIAWSTYASTRLFEKALNMSQQRYLVAYPVALVYAIFVLITVF</sequence>
<reference evidence="8 9" key="1">
    <citation type="journal article" date="2014" name="Mol. Plant">
        <title>Chromosome Scale Genome Assembly and Transcriptome Profiling of Nannochloropsis gaditana in Nitrogen Depletion.</title>
        <authorList>
            <person name="Corteggiani Carpinelli E."/>
            <person name="Telatin A."/>
            <person name="Vitulo N."/>
            <person name="Forcato C."/>
            <person name="D'Angelo M."/>
            <person name="Schiavon R."/>
            <person name="Vezzi A."/>
            <person name="Giacometti G.M."/>
            <person name="Morosinotto T."/>
            <person name="Valle G."/>
        </authorList>
    </citation>
    <scope>NUCLEOTIDE SEQUENCE [LARGE SCALE GENOMIC DNA]</scope>
    <source>
        <strain evidence="8 9">B-31</strain>
    </source>
</reference>
<feature type="transmembrane region" description="Helical" evidence="6">
    <location>
        <begin position="148"/>
        <end position="167"/>
    </location>
</feature>
<gene>
    <name evidence="8" type="ORF">Naga_100018g39</name>
</gene>
<dbReference type="PANTHER" id="PTHR21236:SF2">
    <property type="entry name" value="PROTEIN YIPF"/>
    <property type="match status" value="1"/>
</dbReference>
<dbReference type="PANTHER" id="PTHR21236">
    <property type="entry name" value="GOLGI MEMBRANE PROTEIN YIP1"/>
    <property type="match status" value="1"/>
</dbReference>
<feature type="transmembrane region" description="Helical" evidence="6">
    <location>
        <begin position="174"/>
        <end position="198"/>
    </location>
</feature>
<dbReference type="InterPro" id="IPR006977">
    <property type="entry name" value="Yip1_dom"/>
</dbReference>
<evidence type="ECO:0000313" key="9">
    <source>
        <dbReference type="Proteomes" id="UP000019335"/>
    </source>
</evidence>
<evidence type="ECO:0000256" key="6">
    <source>
        <dbReference type="RuleBase" id="RU361264"/>
    </source>
</evidence>
<dbReference type="EMBL" id="AZIL01000606">
    <property type="protein sequence ID" value="EWM26791.1"/>
    <property type="molecule type" value="Genomic_DNA"/>
</dbReference>
<dbReference type="Pfam" id="PF04893">
    <property type="entry name" value="Yip1"/>
    <property type="match status" value="1"/>
</dbReference>
<accession>W7U1N9</accession>
<dbReference type="OMA" id="GYTGQFF"/>
<dbReference type="GO" id="GO:0005802">
    <property type="term" value="C:trans-Golgi network"/>
    <property type="evidence" value="ECO:0007669"/>
    <property type="project" value="TreeGrafter"/>
</dbReference>
<keyword evidence="4 6" id="KW-1133">Transmembrane helix</keyword>
<evidence type="ECO:0000256" key="5">
    <source>
        <dbReference type="ARBA" id="ARBA00023136"/>
    </source>
</evidence>
<feature type="transmembrane region" description="Helical" evidence="6">
    <location>
        <begin position="236"/>
        <end position="253"/>
    </location>
</feature>